<dbReference type="SUPFAM" id="SSF47781">
    <property type="entry name" value="RuvA domain 2-like"/>
    <property type="match status" value="1"/>
</dbReference>
<dbReference type="GO" id="GO:0005737">
    <property type="term" value="C:cytoplasm"/>
    <property type="evidence" value="ECO:0007669"/>
    <property type="project" value="UniProtKB-SubCell"/>
</dbReference>
<organism evidence="9 10">
    <name type="scientific">Roseivirga misakiensis</name>
    <dbReference type="NCBI Taxonomy" id="1563681"/>
    <lineage>
        <taxon>Bacteria</taxon>
        <taxon>Pseudomonadati</taxon>
        <taxon>Bacteroidota</taxon>
        <taxon>Cytophagia</taxon>
        <taxon>Cytophagales</taxon>
        <taxon>Roseivirgaceae</taxon>
        <taxon>Roseivirga</taxon>
    </lineage>
</organism>
<comment type="similarity">
    <text evidence="6">Belongs to the RuvA family.</text>
</comment>
<proteinExistence type="inferred from homology"/>
<dbReference type="HAMAP" id="MF_00031">
    <property type="entry name" value="DNA_HJ_migration_RuvA"/>
    <property type="match status" value="1"/>
</dbReference>
<keyword evidence="10" id="KW-1185">Reference proteome</keyword>
<evidence type="ECO:0000256" key="4">
    <source>
        <dbReference type="ARBA" id="ARBA00023172"/>
    </source>
</evidence>
<dbReference type="NCBIfam" id="TIGR00084">
    <property type="entry name" value="ruvA"/>
    <property type="match status" value="1"/>
</dbReference>
<evidence type="ECO:0000256" key="2">
    <source>
        <dbReference type="ARBA" id="ARBA00022763"/>
    </source>
</evidence>
<dbReference type="Pfam" id="PF07499">
    <property type="entry name" value="RuvA_C"/>
    <property type="match status" value="1"/>
</dbReference>
<dbReference type="STRING" id="1563681.BFP71_19015"/>
<dbReference type="GO" id="GO:0009378">
    <property type="term" value="F:four-way junction helicase activity"/>
    <property type="evidence" value="ECO:0007669"/>
    <property type="project" value="InterPro"/>
</dbReference>
<keyword evidence="3 6" id="KW-0238">DNA-binding</keyword>
<dbReference type="CDD" id="cd14332">
    <property type="entry name" value="UBA_RuvA_C"/>
    <property type="match status" value="1"/>
</dbReference>
<comment type="subunit">
    <text evidence="6">Homotetramer. Forms an RuvA(8)-RuvB(12)-Holliday junction (HJ) complex. HJ DNA is sandwiched between 2 RuvA tetramers; dsDNA enters through RuvA and exits via RuvB. An RuvB hexamer assembles on each DNA strand where it exits the tetramer. Each RuvB hexamer is contacted by two RuvA subunits (via domain III) on 2 adjacent RuvB subunits; this complex drives branch migration. In the full resolvosome a probable DNA-RuvA(4)-RuvB(12)-RuvC(2) complex forms which resolves the HJ.</text>
</comment>
<dbReference type="SUPFAM" id="SSF50249">
    <property type="entry name" value="Nucleic acid-binding proteins"/>
    <property type="match status" value="1"/>
</dbReference>
<dbReference type="InterPro" id="IPR011114">
    <property type="entry name" value="RuvA_C"/>
</dbReference>
<sequence>MYAYLKGKLAHKDPTYVIIDIGGVGYEVKISLHTFSQIKDQENVQLFTHFHVKEDAQTLFGFAEPREKEVFLHLVSISGVGPSTGLMVLSSLSPKEVEHAIVSEDVRTIQGVKGIGAKTAQRIILELKDKIAKDTAGGDLINIAASSKNTIRNEALAALVTLGINKVAAQKGIDKILKESTHDISLEELIKLALKAA</sequence>
<dbReference type="InterPro" id="IPR036267">
    <property type="entry name" value="RuvA_C_sf"/>
</dbReference>
<dbReference type="GO" id="GO:0006281">
    <property type="term" value="P:DNA repair"/>
    <property type="evidence" value="ECO:0007669"/>
    <property type="project" value="UniProtKB-UniRule"/>
</dbReference>
<keyword evidence="5 6" id="KW-0234">DNA repair</keyword>
<dbReference type="Gene3D" id="1.10.8.10">
    <property type="entry name" value="DNA helicase RuvA subunit, C-terminal domain"/>
    <property type="match status" value="1"/>
</dbReference>
<gene>
    <name evidence="6" type="primary">ruvA</name>
    <name evidence="9" type="ORF">BFP71_19015</name>
</gene>
<dbReference type="GO" id="GO:0009379">
    <property type="term" value="C:Holliday junction helicase complex"/>
    <property type="evidence" value="ECO:0007669"/>
    <property type="project" value="InterPro"/>
</dbReference>
<protein>
    <recommendedName>
        <fullName evidence="6">Holliday junction branch migration complex subunit RuvA</fullName>
    </recommendedName>
</protein>
<evidence type="ECO:0000313" key="9">
    <source>
        <dbReference type="EMBL" id="OEK05474.1"/>
    </source>
</evidence>
<dbReference type="InterPro" id="IPR013849">
    <property type="entry name" value="DNA_helicase_Holl-junc_RuvA_I"/>
</dbReference>
<keyword evidence="4 6" id="KW-0233">DNA recombination</keyword>
<dbReference type="Gene3D" id="2.40.50.140">
    <property type="entry name" value="Nucleic acid-binding proteins"/>
    <property type="match status" value="1"/>
</dbReference>
<evidence type="ECO:0000313" key="10">
    <source>
        <dbReference type="Proteomes" id="UP000095552"/>
    </source>
</evidence>
<evidence type="ECO:0000256" key="3">
    <source>
        <dbReference type="ARBA" id="ARBA00023125"/>
    </source>
</evidence>
<dbReference type="InterPro" id="IPR000085">
    <property type="entry name" value="RuvA"/>
</dbReference>
<dbReference type="GO" id="GO:0005524">
    <property type="term" value="F:ATP binding"/>
    <property type="evidence" value="ECO:0007669"/>
    <property type="project" value="InterPro"/>
</dbReference>
<dbReference type="AlphaFoldDB" id="A0A1E5T271"/>
<reference evidence="9 10" key="1">
    <citation type="submission" date="2016-08" db="EMBL/GenBank/DDBJ databases">
        <title>Draft genome of Fabibacter sp. strain SK-8.</title>
        <authorList>
            <person name="Wong S.-K."/>
            <person name="Hamasaki K."/>
            <person name="Yoshizawa S."/>
        </authorList>
    </citation>
    <scope>NUCLEOTIDE SEQUENCE [LARGE SCALE GENOMIC DNA]</scope>
    <source>
        <strain evidence="9 10">SK-8</strain>
    </source>
</reference>
<comment type="subcellular location">
    <subcellularLocation>
        <location evidence="6">Cytoplasm</location>
    </subcellularLocation>
</comment>
<evidence type="ECO:0000259" key="7">
    <source>
        <dbReference type="Pfam" id="PF01330"/>
    </source>
</evidence>
<dbReference type="Gene3D" id="1.10.150.20">
    <property type="entry name" value="5' to 3' exonuclease, C-terminal subdomain"/>
    <property type="match status" value="1"/>
</dbReference>
<dbReference type="GO" id="GO:0048476">
    <property type="term" value="C:Holliday junction resolvase complex"/>
    <property type="evidence" value="ECO:0007669"/>
    <property type="project" value="UniProtKB-UniRule"/>
</dbReference>
<dbReference type="Proteomes" id="UP000095552">
    <property type="component" value="Unassembled WGS sequence"/>
</dbReference>
<evidence type="ECO:0000259" key="8">
    <source>
        <dbReference type="Pfam" id="PF07499"/>
    </source>
</evidence>
<feature type="domain" description="Holliday junction DNA helicase RuvA C-terminal" evidence="8">
    <location>
        <begin position="152"/>
        <end position="196"/>
    </location>
</feature>
<dbReference type="SUPFAM" id="SSF46929">
    <property type="entry name" value="DNA helicase RuvA subunit, C-terminal domain"/>
    <property type="match status" value="1"/>
</dbReference>
<dbReference type="GO" id="GO:0006310">
    <property type="term" value="P:DNA recombination"/>
    <property type="evidence" value="ECO:0007669"/>
    <property type="project" value="UniProtKB-UniRule"/>
</dbReference>
<comment type="caution">
    <text evidence="9">The sequence shown here is derived from an EMBL/GenBank/DDBJ whole genome shotgun (WGS) entry which is preliminary data.</text>
</comment>
<keyword evidence="1 6" id="KW-0963">Cytoplasm</keyword>
<comment type="caution">
    <text evidence="6">Lacks conserved residue(s) required for the propagation of feature annotation.</text>
</comment>
<dbReference type="OrthoDB" id="5293449at2"/>
<name>A0A1E5T271_9BACT</name>
<keyword evidence="2 6" id="KW-0227">DNA damage</keyword>
<keyword evidence="9" id="KW-0347">Helicase</keyword>
<dbReference type="EMBL" id="MDGQ01000005">
    <property type="protein sequence ID" value="OEK05474.1"/>
    <property type="molecule type" value="Genomic_DNA"/>
</dbReference>
<keyword evidence="9" id="KW-0067">ATP-binding</keyword>
<evidence type="ECO:0000256" key="5">
    <source>
        <dbReference type="ARBA" id="ARBA00023204"/>
    </source>
</evidence>
<dbReference type="RefSeq" id="WP_069836978.1">
    <property type="nucleotide sequence ID" value="NZ_MDGQ01000005.1"/>
</dbReference>
<dbReference type="InterPro" id="IPR012340">
    <property type="entry name" value="NA-bd_OB-fold"/>
</dbReference>
<dbReference type="GO" id="GO:0000400">
    <property type="term" value="F:four-way junction DNA binding"/>
    <property type="evidence" value="ECO:0007669"/>
    <property type="project" value="UniProtKB-UniRule"/>
</dbReference>
<evidence type="ECO:0000256" key="6">
    <source>
        <dbReference type="HAMAP-Rule" id="MF_00031"/>
    </source>
</evidence>
<dbReference type="Pfam" id="PF01330">
    <property type="entry name" value="RuvA_N"/>
    <property type="match status" value="1"/>
</dbReference>
<comment type="domain">
    <text evidence="6">Has three domains with a flexible linker between the domains II and III and assumes an 'L' shape. Domain III is highly mobile and contacts RuvB.</text>
</comment>
<keyword evidence="9" id="KW-0378">Hydrolase</keyword>
<feature type="region of interest" description="Domain III" evidence="6">
    <location>
        <begin position="147"/>
        <end position="197"/>
    </location>
</feature>
<accession>A0A1E5T271</accession>
<dbReference type="Pfam" id="PF14520">
    <property type="entry name" value="HHH_5"/>
    <property type="match status" value="1"/>
</dbReference>
<keyword evidence="9" id="KW-0547">Nucleotide-binding</keyword>
<dbReference type="InterPro" id="IPR010994">
    <property type="entry name" value="RuvA_2-like"/>
</dbReference>
<feature type="domain" description="DNA helicase Holliday junction RuvA type" evidence="7">
    <location>
        <begin position="1"/>
        <end position="61"/>
    </location>
</feature>
<comment type="function">
    <text evidence="6">The RuvA-RuvB-RuvC complex processes Holliday junction (HJ) DNA during genetic recombination and DNA repair, while the RuvA-RuvB complex plays an important role in the rescue of blocked DNA replication forks via replication fork reversal (RFR). RuvA specifically binds to HJ cruciform DNA, conferring on it an open structure. The RuvB hexamer acts as an ATP-dependent pump, pulling dsDNA into and through the RuvAB complex. HJ branch migration allows RuvC to scan DNA until it finds its consensus sequence, where it cleaves and resolves the cruciform DNA.</text>
</comment>
<evidence type="ECO:0000256" key="1">
    <source>
        <dbReference type="ARBA" id="ARBA00022490"/>
    </source>
</evidence>